<feature type="compositionally biased region" description="Basic and acidic residues" evidence="1">
    <location>
        <begin position="80"/>
        <end position="93"/>
    </location>
</feature>
<dbReference type="OrthoDB" id="3438962at2759"/>
<reference evidence="2 3" key="1">
    <citation type="submission" date="2015-09" db="EMBL/GenBank/DDBJ databases">
        <title>Host preference determinants of Valsa canker pathogens revealed by comparative genomics.</title>
        <authorList>
            <person name="Yin Z."/>
            <person name="Huang L."/>
        </authorList>
    </citation>
    <scope>NUCLEOTIDE SEQUENCE [LARGE SCALE GENOMIC DNA]</scope>
    <source>
        <strain evidence="2 3">YSFL</strain>
    </source>
</reference>
<dbReference type="STRING" id="252740.A0A423WC22"/>
<dbReference type="EMBL" id="LJZO01000007">
    <property type="protein sequence ID" value="ROW00919.1"/>
    <property type="molecule type" value="Genomic_DNA"/>
</dbReference>
<feature type="region of interest" description="Disordered" evidence="1">
    <location>
        <begin position="134"/>
        <end position="179"/>
    </location>
</feature>
<feature type="region of interest" description="Disordered" evidence="1">
    <location>
        <begin position="1"/>
        <end position="104"/>
    </location>
</feature>
<evidence type="ECO:0000313" key="2">
    <source>
        <dbReference type="EMBL" id="ROW00919.1"/>
    </source>
</evidence>
<comment type="caution">
    <text evidence="2">The sequence shown here is derived from an EMBL/GenBank/DDBJ whole genome shotgun (WGS) entry which is preliminary data.</text>
</comment>
<dbReference type="Proteomes" id="UP000284375">
    <property type="component" value="Unassembled WGS sequence"/>
</dbReference>
<organism evidence="2 3">
    <name type="scientific">Cytospora chrysosperma</name>
    <name type="common">Cytospora canker fungus</name>
    <name type="synonym">Sphaeria chrysosperma</name>
    <dbReference type="NCBI Taxonomy" id="252740"/>
    <lineage>
        <taxon>Eukaryota</taxon>
        <taxon>Fungi</taxon>
        <taxon>Dikarya</taxon>
        <taxon>Ascomycota</taxon>
        <taxon>Pezizomycotina</taxon>
        <taxon>Sordariomycetes</taxon>
        <taxon>Sordariomycetidae</taxon>
        <taxon>Diaporthales</taxon>
        <taxon>Cytosporaceae</taxon>
        <taxon>Cytospora</taxon>
    </lineage>
</organism>
<feature type="compositionally biased region" description="Polar residues" evidence="1">
    <location>
        <begin position="1"/>
        <end position="17"/>
    </location>
</feature>
<name>A0A423WC22_CYTCH</name>
<evidence type="ECO:0000313" key="3">
    <source>
        <dbReference type="Proteomes" id="UP000284375"/>
    </source>
</evidence>
<dbReference type="AlphaFoldDB" id="A0A423WC22"/>
<gene>
    <name evidence="2" type="ORF">VSDG_02799</name>
</gene>
<proteinExistence type="predicted"/>
<feature type="compositionally biased region" description="Basic and acidic residues" evidence="1">
    <location>
        <begin position="134"/>
        <end position="160"/>
    </location>
</feature>
<protein>
    <submittedName>
        <fullName evidence="2">Uncharacterized protein</fullName>
    </submittedName>
</protein>
<sequence length="179" mass="18673">MAAPQPSNMDAYTQADNPVTKEPLEKKAAAQNQSRGTARTGRAVPAEHAGEGTFSSLGRGVRGGGPADATEARNTSRGAAADDRAQEQGHDNENENVDSEQMATLGEGEVAHAVERKSGMQKAPGDAEVKIQDFASDLDRKKAEQAGAREEIKQERKAGVDVDGGAGERAAGTEDNTCV</sequence>
<evidence type="ECO:0000256" key="1">
    <source>
        <dbReference type="SAM" id="MobiDB-lite"/>
    </source>
</evidence>
<keyword evidence="3" id="KW-1185">Reference proteome</keyword>
<accession>A0A423WC22</accession>